<proteinExistence type="predicted"/>
<reference evidence="1" key="1">
    <citation type="submission" date="2019-08" db="EMBL/GenBank/DDBJ databases">
        <authorList>
            <person name="Kucharzyk K."/>
            <person name="Murdoch R.W."/>
            <person name="Higgins S."/>
            <person name="Loffler F."/>
        </authorList>
    </citation>
    <scope>NUCLEOTIDE SEQUENCE</scope>
</reference>
<dbReference type="AlphaFoldDB" id="A0A645I1I0"/>
<comment type="caution">
    <text evidence="1">The sequence shown here is derived from an EMBL/GenBank/DDBJ whole genome shotgun (WGS) entry which is preliminary data.</text>
</comment>
<organism evidence="1">
    <name type="scientific">bioreactor metagenome</name>
    <dbReference type="NCBI Taxonomy" id="1076179"/>
    <lineage>
        <taxon>unclassified sequences</taxon>
        <taxon>metagenomes</taxon>
        <taxon>ecological metagenomes</taxon>
    </lineage>
</organism>
<gene>
    <name evidence="1" type="ORF">SDC9_192718</name>
</gene>
<dbReference type="EMBL" id="VSSQ01104819">
    <property type="protein sequence ID" value="MPN45151.1"/>
    <property type="molecule type" value="Genomic_DNA"/>
</dbReference>
<accession>A0A645I1I0</accession>
<name>A0A645I1I0_9ZZZZ</name>
<sequence>MEIRTIRRTDRFIVDQGRLCQHITDRPTPVGHVPIFAVIPSPNGRRVVGDTVHVVKFAIGEERTSVVVGVPGHYLGSEHIDPARLLCQIQSQVLVRHALQRFPVAAI</sequence>
<evidence type="ECO:0000313" key="1">
    <source>
        <dbReference type="EMBL" id="MPN45151.1"/>
    </source>
</evidence>
<protein>
    <submittedName>
        <fullName evidence="1">Uncharacterized protein</fullName>
    </submittedName>
</protein>